<gene>
    <name evidence="3" type="ordered locus">Halxa_3622</name>
</gene>
<evidence type="ECO:0000313" key="3">
    <source>
        <dbReference type="EMBL" id="AEH38231.1"/>
    </source>
</evidence>
<organism evidence="3 4">
    <name type="scientific">Halopiger xanaduensis (strain DSM 18323 / JCM 14033 / SH-6)</name>
    <dbReference type="NCBI Taxonomy" id="797210"/>
    <lineage>
        <taxon>Archaea</taxon>
        <taxon>Methanobacteriati</taxon>
        <taxon>Methanobacteriota</taxon>
        <taxon>Stenosarchaea group</taxon>
        <taxon>Halobacteria</taxon>
        <taxon>Halobacteriales</taxon>
        <taxon>Natrialbaceae</taxon>
        <taxon>Halopiger</taxon>
    </lineage>
</organism>
<evidence type="ECO:0000256" key="1">
    <source>
        <dbReference type="SAM" id="MobiDB-lite"/>
    </source>
</evidence>
<feature type="region of interest" description="Disordered" evidence="1">
    <location>
        <begin position="1"/>
        <end position="39"/>
    </location>
</feature>
<feature type="compositionally biased region" description="Basic and acidic residues" evidence="1">
    <location>
        <begin position="1"/>
        <end position="16"/>
    </location>
</feature>
<feature type="compositionally biased region" description="Basic and acidic residues" evidence="1">
    <location>
        <begin position="28"/>
        <end position="39"/>
    </location>
</feature>
<proteinExistence type="predicted"/>
<dbReference type="HOGENOM" id="CLU_144578_0_0_2"/>
<keyword evidence="4" id="KW-1185">Reference proteome</keyword>
<dbReference type="EMBL" id="CP002839">
    <property type="protein sequence ID" value="AEH38231.1"/>
    <property type="molecule type" value="Genomic_DNA"/>
</dbReference>
<evidence type="ECO:0000313" key="4">
    <source>
        <dbReference type="Proteomes" id="UP000006794"/>
    </source>
</evidence>
<sequence>MSQESERPADGRERAGETSSSASDSETDPSRADRAERIVLSHPADLSDWGRDQLEMSSFRTYLGKVHDEAQVGDVWEEFVDVGCCGSAMDVPLRVERVDGGSRPDRDTEIEYETRDSCEMEGSWQVQSEGGPKSA</sequence>
<feature type="compositionally biased region" description="Basic and acidic residues" evidence="1">
    <location>
        <begin position="97"/>
        <end position="118"/>
    </location>
</feature>
<protein>
    <recommendedName>
        <fullName evidence="2">DUF7968 domain-containing protein</fullName>
    </recommendedName>
</protein>
<dbReference type="RefSeq" id="WP_013881119.1">
    <property type="nucleotide sequence ID" value="NC_015666.1"/>
</dbReference>
<dbReference type="Proteomes" id="UP000006794">
    <property type="component" value="Chromosome"/>
</dbReference>
<dbReference type="InterPro" id="IPR058274">
    <property type="entry name" value="DUF7968"/>
</dbReference>
<evidence type="ECO:0000259" key="2">
    <source>
        <dbReference type="Pfam" id="PF25922"/>
    </source>
</evidence>
<dbReference type="AlphaFoldDB" id="F8DAZ0"/>
<dbReference type="OrthoDB" id="239888at2157"/>
<dbReference type="STRING" id="797210.Halxa_3622"/>
<reference evidence="3 4" key="1">
    <citation type="journal article" date="2012" name="Stand. Genomic Sci.">
        <title>Complete genome sequence of Halopiger xanaduensis type strain (SH-6(T)).</title>
        <authorList>
            <person name="Anderson I."/>
            <person name="Tindall B.J."/>
            <person name="Rohde M."/>
            <person name="Lucas S."/>
            <person name="Han J."/>
            <person name="Lapidus A."/>
            <person name="Cheng J.F."/>
            <person name="Goodwin L."/>
            <person name="Pitluck S."/>
            <person name="Peters L."/>
            <person name="Pati A."/>
            <person name="Mikhailova N."/>
            <person name="Pagani I."/>
            <person name="Teshima H."/>
            <person name="Han C."/>
            <person name="Tapia R."/>
            <person name="Land M."/>
            <person name="Woyke T."/>
            <person name="Klenk H.P."/>
            <person name="Kyrpides N."/>
            <person name="Ivanova N."/>
        </authorList>
    </citation>
    <scope>NUCLEOTIDE SEQUENCE [LARGE SCALE GENOMIC DNA]</scope>
    <source>
        <strain evidence="4">DSM 18323 / JCM 14033 / SH-6</strain>
    </source>
</reference>
<dbReference type="Pfam" id="PF25922">
    <property type="entry name" value="DUF7968"/>
    <property type="match status" value="1"/>
</dbReference>
<accession>F8DAZ0</accession>
<dbReference type="KEGG" id="hxa:Halxa_3622"/>
<feature type="region of interest" description="Disordered" evidence="1">
    <location>
        <begin position="97"/>
        <end position="135"/>
    </location>
</feature>
<feature type="domain" description="DUF7968" evidence="2">
    <location>
        <begin position="31"/>
        <end position="134"/>
    </location>
</feature>
<dbReference type="GeneID" id="10798568"/>
<name>F8DAZ0_HALXS</name>
<dbReference type="eggNOG" id="arCOG08961">
    <property type="taxonomic scope" value="Archaea"/>
</dbReference>